<name>A0ABX6T5W3_9SPHN</name>
<dbReference type="Proteomes" id="UP000516134">
    <property type="component" value="Chromosome"/>
</dbReference>
<reference evidence="1 2" key="1">
    <citation type="submission" date="2020-08" db="EMBL/GenBank/DDBJ databases">
        <title>Genome sequence of Sphingomonas daechungensis KACC 18115T.</title>
        <authorList>
            <person name="Hyun D.-W."/>
            <person name="Bae J.-W."/>
        </authorList>
    </citation>
    <scope>NUCLEOTIDE SEQUENCE [LARGE SCALE GENOMIC DNA]</scope>
    <source>
        <strain evidence="1 2">KACC 18115</strain>
    </source>
</reference>
<dbReference type="EMBL" id="CP060780">
    <property type="protein sequence ID" value="QNP44400.1"/>
    <property type="molecule type" value="Genomic_DNA"/>
</dbReference>
<dbReference type="RefSeq" id="WP_187715821.1">
    <property type="nucleotide sequence ID" value="NZ_BAABJC010000001.1"/>
</dbReference>
<sequence>MRPRLYRLLELHQRIDEALRRELKLRWPDPFRVSTLKKKKLRVKDRIFRLTPQFQSA</sequence>
<proteinExistence type="predicted"/>
<evidence type="ECO:0000313" key="2">
    <source>
        <dbReference type="Proteomes" id="UP000516134"/>
    </source>
</evidence>
<dbReference type="InterPro" id="IPR038444">
    <property type="entry name" value="DUF465_sf"/>
</dbReference>
<protein>
    <submittedName>
        <fullName evidence="1">YdcH family protein</fullName>
    </submittedName>
</protein>
<dbReference type="Pfam" id="PF04325">
    <property type="entry name" value="DUF465"/>
    <property type="match status" value="1"/>
</dbReference>
<gene>
    <name evidence="1" type="ORF">H9L15_06655</name>
</gene>
<organism evidence="1 2">
    <name type="scientific">Sphingomonas daechungensis</name>
    <dbReference type="NCBI Taxonomy" id="1176646"/>
    <lineage>
        <taxon>Bacteria</taxon>
        <taxon>Pseudomonadati</taxon>
        <taxon>Pseudomonadota</taxon>
        <taxon>Alphaproteobacteria</taxon>
        <taxon>Sphingomonadales</taxon>
        <taxon>Sphingomonadaceae</taxon>
        <taxon>Sphingomonas</taxon>
    </lineage>
</organism>
<keyword evidence="2" id="KW-1185">Reference proteome</keyword>
<accession>A0ABX6T5W3</accession>
<evidence type="ECO:0000313" key="1">
    <source>
        <dbReference type="EMBL" id="QNP44400.1"/>
    </source>
</evidence>
<dbReference type="InterPro" id="IPR007420">
    <property type="entry name" value="DUF465"/>
</dbReference>
<dbReference type="Gene3D" id="6.10.280.50">
    <property type="match status" value="1"/>
</dbReference>